<name>A0ABU0MNR9_9PROT</name>
<proteinExistence type="predicted"/>
<reference evidence="1 2" key="1">
    <citation type="submission" date="2023-07" db="EMBL/GenBank/DDBJ databases">
        <title>Genomic Encyclopedia of Type Strains, Phase IV (KMG-IV): sequencing the most valuable type-strain genomes for metagenomic binning, comparative biology and taxonomic classification.</title>
        <authorList>
            <person name="Goeker M."/>
        </authorList>
    </citation>
    <scope>NUCLEOTIDE SEQUENCE [LARGE SCALE GENOMIC DNA]</scope>
    <source>
        <strain evidence="1 2">DSM 19922</strain>
    </source>
</reference>
<accession>A0ABU0MNR9</accession>
<dbReference type="Proteomes" id="UP001244552">
    <property type="component" value="Unassembled WGS sequence"/>
</dbReference>
<protein>
    <submittedName>
        <fullName evidence="1">Uncharacterized protein</fullName>
    </submittedName>
</protein>
<dbReference type="RefSeq" id="WP_209985171.1">
    <property type="nucleotide sequence ID" value="NZ_JAGINO010000016.1"/>
</dbReference>
<gene>
    <name evidence="1" type="ORF">QO018_003996</name>
</gene>
<evidence type="ECO:0000313" key="2">
    <source>
        <dbReference type="Proteomes" id="UP001244552"/>
    </source>
</evidence>
<keyword evidence="2" id="KW-1185">Reference proteome</keyword>
<evidence type="ECO:0000313" key="1">
    <source>
        <dbReference type="EMBL" id="MDQ0535118.1"/>
    </source>
</evidence>
<comment type="caution">
    <text evidence="1">The sequence shown here is derived from an EMBL/GenBank/DDBJ whole genome shotgun (WGS) entry which is preliminary data.</text>
</comment>
<dbReference type="EMBL" id="JAUSVU010000016">
    <property type="protein sequence ID" value="MDQ0535118.1"/>
    <property type="molecule type" value="Genomic_DNA"/>
</dbReference>
<organism evidence="1 2">
    <name type="scientific">Azospirillum picis</name>
    <dbReference type="NCBI Taxonomy" id="488438"/>
    <lineage>
        <taxon>Bacteria</taxon>
        <taxon>Pseudomonadati</taxon>
        <taxon>Pseudomonadota</taxon>
        <taxon>Alphaproteobacteria</taxon>
        <taxon>Rhodospirillales</taxon>
        <taxon>Azospirillaceae</taxon>
        <taxon>Azospirillum</taxon>
    </lineage>
</organism>
<sequence>MTGADTTRLAIAAGAAVRRLRRGDAVVGAFRADLIALLTGMVVVGAGRTASPAIATNPAELVDLVIDLCRASGMSGLDMAAHFNAAVERRPR</sequence>